<dbReference type="EMBL" id="MNUV01000002">
    <property type="protein sequence ID" value="OIO08520.1"/>
    <property type="molecule type" value="Genomic_DNA"/>
</dbReference>
<comment type="catalytic activity">
    <reaction evidence="9">
        <text>(sulfur carrier)-H + L-cysteine = (sulfur carrier)-SH + L-alanine</text>
        <dbReference type="Rhea" id="RHEA:43892"/>
        <dbReference type="Rhea" id="RHEA-COMP:14737"/>
        <dbReference type="Rhea" id="RHEA-COMP:14739"/>
        <dbReference type="ChEBI" id="CHEBI:29917"/>
        <dbReference type="ChEBI" id="CHEBI:35235"/>
        <dbReference type="ChEBI" id="CHEBI:57972"/>
        <dbReference type="ChEBI" id="CHEBI:64428"/>
        <dbReference type="EC" id="2.8.1.7"/>
    </reaction>
</comment>
<evidence type="ECO:0000256" key="10">
    <source>
        <dbReference type="RuleBase" id="RU004504"/>
    </source>
</evidence>
<gene>
    <name evidence="12" type="ORF">AUJ35_00045</name>
</gene>
<dbReference type="Gene3D" id="3.90.1150.10">
    <property type="entry name" value="Aspartate Aminotransferase, domain 1"/>
    <property type="match status" value="1"/>
</dbReference>
<evidence type="ECO:0000256" key="4">
    <source>
        <dbReference type="ARBA" id="ARBA00022679"/>
    </source>
</evidence>
<keyword evidence="7" id="KW-0408">Iron</keyword>
<evidence type="ECO:0000256" key="1">
    <source>
        <dbReference type="ARBA" id="ARBA00001933"/>
    </source>
</evidence>
<comment type="similarity">
    <text evidence="2">Belongs to the class-V pyridoxal-phosphate-dependent aminotransferase family. NifS/IscS subfamily.</text>
</comment>
<sequence length="383" mass="42372">MKVYLDNAATTKIDPRVLAKMKPYYLRHYGNASSIHALGQENDLAIKACKAKIGQIFQANPDGLVFTSSATEANNFIIKGVMRANQEKGKHLIVSAIEHPCVLNSARELADEGYRVDYLPVDSDGLVKLDELEKMMKPETVLVSVMAVNNEIGVIQDIAKISELVHKKGAYFHTDAVQAIPYLNLDIKKLKIDFMSLSAHKFYGPLGAGLAFINPNIKIKPLIVGGGQENGLRAGTYNIPAIVGLTEALILSYKERTAYIKKVKALRDYFWTKIKQAIPEVYLNGSASKRTPNNLNIRFRRIEGEAILMDLSFKGIYVSTGSACSAQNLKVSATLKALGLDSADLNSNIRFSLGRYNTKAEIDYTVKCLKDTVKRLRQFTPIV</sequence>
<dbReference type="PANTHER" id="PTHR11601:SF34">
    <property type="entry name" value="CYSTEINE DESULFURASE"/>
    <property type="match status" value="1"/>
</dbReference>
<dbReference type="Pfam" id="PF00266">
    <property type="entry name" value="Aminotran_5"/>
    <property type="match status" value="1"/>
</dbReference>
<dbReference type="GO" id="GO:0031071">
    <property type="term" value="F:cysteine desulfurase activity"/>
    <property type="evidence" value="ECO:0007669"/>
    <property type="project" value="UniProtKB-EC"/>
</dbReference>
<name>A0A1J4TAK1_9BACT</name>
<feature type="domain" description="Aminotransferase class V" evidence="11">
    <location>
        <begin position="3"/>
        <end position="364"/>
    </location>
</feature>
<proteinExistence type="inferred from homology"/>
<accession>A0A1J4TAK1</accession>
<evidence type="ECO:0000256" key="2">
    <source>
        <dbReference type="ARBA" id="ARBA00006490"/>
    </source>
</evidence>
<dbReference type="FunFam" id="3.40.640.10:FF:000084">
    <property type="entry name" value="IscS-like cysteine desulfurase"/>
    <property type="match status" value="1"/>
</dbReference>
<dbReference type="PROSITE" id="PS00595">
    <property type="entry name" value="AA_TRANSFER_CLASS_5"/>
    <property type="match status" value="1"/>
</dbReference>
<evidence type="ECO:0000256" key="7">
    <source>
        <dbReference type="ARBA" id="ARBA00023004"/>
    </source>
</evidence>
<comment type="cofactor">
    <cofactor evidence="1 10">
        <name>pyridoxal 5'-phosphate</name>
        <dbReference type="ChEBI" id="CHEBI:597326"/>
    </cofactor>
</comment>
<evidence type="ECO:0000256" key="3">
    <source>
        <dbReference type="ARBA" id="ARBA00012239"/>
    </source>
</evidence>
<dbReference type="Gene3D" id="3.40.640.10">
    <property type="entry name" value="Type I PLP-dependent aspartate aminotransferase-like (Major domain)"/>
    <property type="match status" value="1"/>
</dbReference>
<evidence type="ECO:0000313" key="12">
    <source>
        <dbReference type="EMBL" id="OIO08520.1"/>
    </source>
</evidence>
<dbReference type="EC" id="2.8.1.7" evidence="3"/>
<dbReference type="InterPro" id="IPR020578">
    <property type="entry name" value="Aminotrans_V_PyrdxlP_BS"/>
</dbReference>
<dbReference type="AlphaFoldDB" id="A0A1J4TAK1"/>
<evidence type="ECO:0000259" key="11">
    <source>
        <dbReference type="Pfam" id="PF00266"/>
    </source>
</evidence>
<keyword evidence="5" id="KW-0479">Metal-binding</keyword>
<dbReference type="PIRSF" id="PIRSF005572">
    <property type="entry name" value="NifS"/>
    <property type="match status" value="1"/>
</dbReference>
<protein>
    <recommendedName>
        <fullName evidence="3">cysteine desulfurase</fullName>
        <ecNumber evidence="3">2.8.1.7</ecNumber>
    </recommendedName>
</protein>
<dbReference type="GO" id="GO:0046872">
    <property type="term" value="F:metal ion binding"/>
    <property type="evidence" value="ECO:0007669"/>
    <property type="project" value="UniProtKB-KW"/>
</dbReference>
<comment type="caution">
    <text evidence="12">The sequence shown here is derived from an EMBL/GenBank/DDBJ whole genome shotgun (WGS) entry which is preliminary data.</text>
</comment>
<keyword evidence="6" id="KW-0663">Pyridoxal phosphate</keyword>
<evidence type="ECO:0000256" key="5">
    <source>
        <dbReference type="ARBA" id="ARBA00022723"/>
    </source>
</evidence>
<evidence type="ECO:0000256" key="9">
    <source>
        <dbReference type="ARBA" id="ARBA00050776"/>
    </source>
</evidence>
<organism evidence="12 13">
    <name type="scientific">Candidatus Falkowbacteria bacterium CG1_02_41_21</name>
    <dbReference type="NCBI Taxonomy" id="1805147"/>
    <lineage>
        <taxon>Bacteria</taxon>
        <taxon>Candidatus Falkowiibacteriota</taxon>
    </lineage>
</organism>
<dbReference type="InterPro" id="IPR015422">
    <property type="entry name" value="PyrdxlP-dep_Trfase_small"/>
</dbReference>
<dbReference type="SUPFAM" id="SSF53383">
    <property type="entry name" value="PLP-dependent transferases"/>
    <property type="match status" value="1"/>
</dbReference>
<dbReference type="InterPro" id="IPR015424">
    <property type="entry name" value="PyrdxlP-dep_Trfase"/>
</dbReference>
<dbReference type="PANTHER" id="PTHR11601">
    <property type="entry name" value="CYSTEINE DESULFURYLASE FAMILY MEMBER"/>
    <property type="match status" value="1"/>
</dbReference>
<evidence type="ECO:0000256" key="6">
    <source>
        <dbReference type="ARBA" id="ARBA00022898"/>
    </source>
</evidence>
<dbReference type="InterPro" id="IPR015421">
    <property type="entry name" value="PyrdxlP-dep_Trfase_major"/>
</dbReference>
<dbReference type="GO" id="GO:0051536">
    <property type="term" value="F:iron-sulfur cluster binding"/>
    <property type="evidence" value="ECO:0007669"/>
    <property type="project" value="UniProtKB-KW"/>
</dbReference>
<dbReference type="InterPro" id="IPR000192">
    <property type="entry name" value="Aminotrans_V_dom"/>
</dbReference>
<evidence type="ECO:0000256" key="8">
    <source>
        <dbReference type="ARBA" id="ARBA00023014"/>
    </source>
</evidence>
<keyword evidence="4" id="KW-0808">Transferase</keyword>
<keyword evidence="8" id="KW-0411">Iron-sulfur</keyword>
<reference evidence="12 13" key="1">
    <citation type="journal article" date="2016" name="Environ. Microbiol.">
        <title>Genomic resolution of a cold subsurface aquifer community provides metabolic insights for novel microbes adapted to high CO concentrations.</title>
        <authorList>
            <person name="Probst A.J."/>
            <person name="Castelle C.J."/>
            <person name="Singh A."/>
            <person name="Brown C.T."/>
            <person name="Anantharaman K."/>
            <person name="Sharon I."/>
            <person name="Hug L.A."/>
            <person name="Burstein D."/>
            <person name="Emerson J.B."/>
            <person name="Thomas B.C."/>
            <person name="Banfield J.F."/>
        </authorList>
    </citation>
    <scope>NUCLEOTIDE SEQUENCE [LARGE SCALE GENOMIC DNA]</scope>
    <source>
        <strain evidence="12">CG1_02_41_21</strain>
    </source>
</reference>
<dbReference type="InterPro" id="IPR016454">
    <property type="entry name" value="Cysteine_dSase"/>
</dbReference>
<dbReference type="Proteomes" id="UP000182860">
    <property type="component" value="Unassembled WGS sequence"/>
</dbReference>
<dbReference type="NCBIfam" id="NF002806">
    <property type="entry name" value="PRK02948.1"/>
    <property type="match status" value="1"/>
</dbReference>
<evidence type="ECO:0000313" key="13">
    <source>
        <dbReference type="Proteomes" id="UP000182860"/>
    </source>
</evidence>